<dbReference type="Proteomes" id="UP000029868">
    <property type="component" value="Unassembled WGS sequence"/>
</dbReference>
<evidence type="ECO:0000259" key="4">
    <source>
        <dbReference type="Pfam" id="PF07238"/>
    </source>
</evidence>
<dbReference type="Gene3D" id="2.40.10.220">
    <property type="entry name" value="predicted glycosyltransferase like domains"/>
    <property type="match status" value="1"/>
</dbReference>
<name>A0A099KIM7_COLPS</name>
<proteinExistence type="predicted"/>
<dbReference type="AlphaFoldDB" id="A0A099KIM7"/>
<evidence type="ECO:0000313" key="6">
    <source>
        <dbReference type="EMBL" id="KGJ90644.1"/>
    </source>
</evidence>
<feature type="domain" description="PilZ" evidence="4">
    <location>
        <begin position="126"/>
        <end position="223"/>
    </location>
</feature>
<dbReference type="InterPro" id="IPR012349">
    <property type="entry name" value="Split_barrel_FMN-bd"/>
</dbReference>
<evidence type="ECO:0000256" key="3">
    <source>
        <dbReference type="ARBA" id="ARBA00023143"/>
    </source>
</evidence>
<evidence type="ECO:0000256" key="1">
    <source>
        <dbReference type="ARBA" id="ARBA00022636"/>
    </source>
</evidence>
<dbReference type="SUPFAM" id="SSF141371">
    <property type="entry name" value="PilZ domain-like"/>
    <property type="match status" value="2"/>
</dbReference>
<organism evidence="6 7">
    <name type="scientific">Colwellia psychrerythraea</name>
    <name type="common">Vibrio psychroerythus</name>
    <dbReference type="NCBI Taxonomy" id="28229"/>
    <lineage>
        <taxon>Bacteria</taxon>
        <taxon>Pseudomonadati</taxon>
        <taxon>Pseudomonadota</taxon>
        <taxon>Gammaproteobacteria</taxon>
        <taxon>Alteromonadales</taxon>
        <taxon>Colwelliaceae</taxon>
        <taxon>Colwellia</taxon>
    </lineage>
</organism>
<evidence type="ECO:0000259" key="5">
    <source>
        <dbReference type="Pfam" id="PF12945"/>
    </source>
</evidence>
<dbReference type="Pfam" id="PF07238">
    <property type="entry name" value="PilZ"/>
    <property type="match status" value="1"/>
</dbReference>
<accession>A0A099KIM7</accession>
<evidence type="ECO:0000313" key="7">
    <source>
        <dbReference type="Proteomes" id="UP000029868"/>
    </source>
</evidence>
<dbReference type="InterPro" id="IPR009926">
    <property type="entry name" value="T3SS_YcgR_PilZN"/>
</dbReference>
<keyword evidence="1" id="KW-0973">c-di-GMP</keyword>
<gene>
    <name evidence="6" type="ORF">GAB14E_3450</name>
</gene>
<comment type="caution">
    <text evidence="6">The sequence shown here is derived from an EMBL/GenBank/DDBJ whole genome shotgun (WGS) entry which is preliminary data.</text>
</comment>
<feature type="domain" description="Type III secretion system flagellar brake protein YcgR PilZN" evidence="5">
    <location>
        <begin position="28"/>
        <end position="118"/>
    </location>
</feature>
<evidence type="ECO:0000256" key="2">
    <source>
        <dbReference type="ARBA" id="ARBA00022741"/>
    </source>
</evidence>
<dbReference type="GO" id="GO:0035438">
    <property type="term" value="F:cyclic-di-GMP binding"/>
    <property type="evidence" value="ECO:0007669"/>
    <property type="project" value="InterPro"/>
</dbReference>
<keyword evidence="2" id="KW-0547">Nucleotide-binding</keyword>
<reference evidence="6 7" key="1">
    <citation type="submission" date="2014-08" db="EMBL/GenBank/DDBJ databases">
        <title>Genomic and Phenotypic Diversity of Colwellia psychrerythraea strains from Disparate Marine Basins.</title>
        <authorList>
            <person name="Techtmann S.M."/>
            <person name="Stelling S.C."/>
            <person name="Utturkar S.M."/>
            <person name="Alshibli N."/>
            <person name="Harris A."/>
            <person name="Brown S.D."/>
            <person name="Hazen T.C."/>
        </authorList>
    </citation>
    <scope>NUCLEOTIDE SEQUENCE [LARGE SCALE GENOMIC DNA]</scope>
    <source>
        <strain evidence="6 7">GAB14E</strain>
    </source>
</reference>
<dbReference type="PATRIC" id="fig|28229.3.peg.3367"/>
<protein>
    <submittedName>
        <fullName evidence="6">Type IV pilus assembly PilZ</fullName>
    </submittedName>
</protein>
<dbReference type="InterPro" id="IPR009875">
    <property type="entry name" value="PilZ_domain"/>
</dbReference>
<sequence>MILKNMSGQEILTDPTKPSARNLAFLKAGAPITIDISTPAGQKRKFHTHFIGYLPKKYVLIEFPDATKLGSFSQYIGQGTVVTVRGLIEGRDGAAVAFISTVRQTLQIPSRIMVLDIPNTVTLQKLRSSVRIDTHIYAKIKIDGIYWQTTMTNLSVEGGQLDIINGEKLVLAENKVIDIVVETDAGENNIKLNATICNVKQQVDGLSFGVKFNQVSKQQVIDLLYQALS</sequence>
<dbReference type="Pfam" id="PF12945">
    <property type="entry name" value="PilZNR"/>
    <property type="match status" value="1"/>
</dbReference>
<dbReference type="Gene3D" id="2.30.110.10">
    <property type="entry name" value="Electron Transport, Fmn-binding Protein, Chain A"/>
    <property type="match status" value="1"/>
</dbReference>
<keyword evidence="3" id="KW-0975">Bacterial flagellum</keyword>
<dbReference type="EMBL" id="JQEC01000045">
    <property type="protein sequence ID" value="KGJ90644.1"/>
    <property type="molecule type" value="Genomic_DNA"/>
</dbReference>